<comment type="caution">
    <text evidence="2">The sequence shown here is derived from an EMBL/GenBank/DDBJ whole genome shotgun (WGS) entry which is preliminary data.</text>
</comment>
<reference evidence="2 3" key="1">
    <citation type="submission" date="2024-04" db="EMBL/GenBank/DDBJ databases">
        <title>Tritrichomonas musculus Genome.</title>
        <authorList>
            <person name="Alves-Ferreira E."/>
            <person name="Grigg M."/>
            <person name="Lorenzi H."/>
            <person name="Galac M."/>
        </authorList>
    </citation>
    <scope>NUCLEOTIDE SEQUENCE [LARGE SCALE GENOMIC DNA]</scope>
    <source>
        <strain evidence="2 3">EAF2021</strain>
    </source>
</reference>
<dbReference type="PANTHER" id="PTHR45661:SF3">
    <property type="entry name" value="IG-LIKE DOMAIN-CONTAINING PROTEIN"/>
    <property type="match status" value="1"/>
</dbReference>
<dbReference type="InterPro" id="IPR026906">
    <property type="entry name" value="LRR_5"/>
</dbReference>
<dbReference type="InterPro" id="IPR053139">
    <property type="entry name" value="Surface_bspA-like"/>
</dbReference>
<dbReference type="SUPFAM" id="SSF52058">
    <property type="entry name" value="L domain-like"/>
    <property type="match status" value="2"/>
</dbReference>
<dbReference type="InterPro" id="IPR032675">
    <property type="entry name" value="LRR_dom_sf"/>
</dbReference>
<keyword evidence="3" id="KW-1185">Reference proteome</keyword>
<protein>
    <recommendedName>
        <fullName evidence="4">Surface antigen BspA-like</fullName>
    </recommendedName>
</protein>
<dbReference type="PANTHER" id="PTHR45661">
    <property type="entry name" value="SURFACE ANTIGEN"/>
    <property type="match status" value="1"/>
</dbReference>
<dbReference type="Pfam" id="PF13306">
    <property type="entry name" value="LRR_5"/>
    <property type="match status" value="4"/>
</dbReference>
<proteinExistence type="predicted"/>
<evidence type="ECO:0000313" key="2">
    <source>
        <dbReference type="EMBL" id="KAK8845987.1"/>
    </source>
</evidence>
<organism evidence="2 3">
    <name type="scientific">Tritrichomonas musculus</name>
    <dbReference type="NCBI Taxonomy" id="1915356"/>
    <lineage>
        <taxon>Eukaryota</taxon>
        <taxon>Metamonada</taxon>
        <taxon>Parabasalia</taxon>
        <taxon>Tritrichomonadida</taxon>
        <taxon>Tritrichomonadidae</taxon>
        <taxon>Tritrichomonas</taxon>
    </lineage>
</organism>
<evidence type="ECO:0000313" key="3">
    <source>
        <dbReference type="Proteomes" id="UP001470230"/>
    </source>
</evidence>
<dbReference type="EMBL" id="JAPFFF010000030">
    <property type="protein sequence ID" value="KAK8845987.1"/>
    <property type="molecule type" value="Genomic_DNA"/>
</dbReference>
<feature type="coiled-coil region" evidence="1">
    <location>
        <begin position="40"/>
        <end position="90"/>
    </location>
</feature>
<evidence type="ECO:0000256" key="1">
    <source>
        <dbReference type="SAM" id="Coils"/>
    </source>
</evidence>
<sequence length="691" mass="79444">MTQKKYKIKSNVRESVCQSFIDYWVYNKTPKITIVNISEYEDLSQEFEFMENLIQIFKRQSPISQLFFENQELKAKLQSMQSTFSQTTENYQKIIQYLFNEDRISVNSFLDSYLQFKLYQSCIKEKVELVYLLTRKILNENGLFYSLNEDEKTAGIVGCYLSNDYDVAIPKFVIHESQEYVVTNIHKEAFKKSDISEVKFEGGSVLKILDDESLICLSLFSIWTPKHVTQISTRDLFCPPLLYATFSEDSEKLKATGEDEFGSSQLNSLELPPSVEENKDCFCSSDQKVADQKKFPFERNFYKIYLDKFLLGKTNPNRSRFDVLISYSGIYESIIIPSFIRRIGPSAFFGFGNLYEVTFSEDSKLESIGNYSFGHCSIKSISIPSHVTIIEEGAFFECNDLEKVTFSEDSKLLTIEKKAFCETNIQSLSIPSTIIELKSRWCEETPNLIDVRISPKSSNFAYLDNGLIVGRSESSGDVYDTIIFAPRNMKKVTIPSFIKKIAGAAFCECKNLKNIEFSDDSKLEIIERNGLSSISIKNISIPKHVKEISTMAFYCNRSMRKIEFAEDSELLLIKKLAFYQISIRSIEFPSSLKRIGKYAFEFCQSLKYVDFKEDCHLKFIDKGAFNYTEITSVLIPSSVCEIGENAFANCYSLQIIEINENSQLTMIRSDMFQNSTNAILMSPHGFIYIQK</sequence>
<gene>
    <name evidence="2" type="ORF">M9Y10_020925</name>
</gene>
<keyword evidence="1" id="KW-0175">Coiled coil</keyword>
<dbReference type="Proteomes" id="UP001470230">
    <property type="component" value="Unassembled WGS sequence"/>
</dbReference>
<evidence type="ECO:0008006" key="4">
    <source>
        <dbReference type="Google" id="ProtNLM"/>
    </source>
</evidence>
<name>A0ABR2HH79_9EUKA</name>
<dbReference type="Gene3D" id="3.80.10.10">
    <property type="entry name" value="Ribonuclease Inhibitor"/>
    <property type="match status" value="4"/>
</dbReference>
<accession>A0ABR2HH79</accession>